<sequence>MTDNKKGHIQTIVITAAIIAVCIIFNYAVSGKFLTGNNIKTLISHAIIPCFMAWALCFVFACDFTDMSLGAVVILAANMSGFLGETKLGYFGIIIGAVGVSMALMVFNFFLFAKSKIPSWVASIGMVMVYEAIAIFYSNHQLTSGKTIAQLSEPMRGLAKAPAIYVVFGIGFALAYLIYNRTTIGLKVRALGSGQKIAEAMGIDTVKTIITVGIICGIFVGCSAFLNESYSARISVKTGLTSMTMIFQPIASVMLAQVLKAKINIIIGIPICALLVYGIFNMLTIAGVPSGTLQEAVLGLIVIAFGILAQRKQKKVVK</sequence>
<name>A0ABT2THN2_9FIRM</name>
<evidence type="ECO:0008006" key="9">
    <source>
        <dbReference type="Google" id="ProtNLM"/>
    </source>
</evidence>
<gene>
    <name evidence="7" type="ORF">OCV88_05045</name>
</gene>
<accession>A0ABT2THN2</accession>
<evidence type="ECO:0000256" key="6">
    <source>
        <dbReference type="SAM" id="Phobius"/>
    </source>
</evidence>
<keyword evidence="2" id="KW-1003">Cell membrane</keyword>
<dbReference type="RefSeq" id="WP_158424492.1">
    <property type="nucleotide sequence ID" value="NZ_JAOQJQ010000002.1"/>
</dbReference>
<keyword evidence="4 6" id="KW-1133">Transmembrane helix</keyword>
<evidence type="ECO:0000313" key="7">
    <source>
        <dbReference type="EMBL" id="MCU6761704.1"/>
    </source>
</evidence>
<keyword evidence="8" id="KW-1185">Reference proteome</keyword>
<protein>
    <recommendedName>
        <fullName evidence="9">ABC transporter permease</fullName>
    </recommendedName>
</protein>
<dbReference type="PANTHER" id="PTHR32196:SF69">
    <property type="entry name" value="BRANCHED-CHAIN AMINO ACID TRANSPORT SYSTEM, PERMEASE PROTEIN"/>
    <property type="match status" value="1"/>
</dbReference>
<evidence type="ECO:0000256" key="4">
    <source>
        <dbReference type="ARBA" id="ARBA00022989"/>
    </source>
</evidence>
<feature type="transmembrane region" description="Helical" evidence="6">
    <location>
        <begin position="238"/>
        <end position="256"/>
    </location>
</feature>
<feature type="transmembrane region" description="Helical" evidence="6">
    <location>
        <begin position="12"/>
        <end position="30"/>
    </location>
</feature>
<evidence type="ECO:0000256" key="1">
    <source>
        <dbReference type="ARBA" id="ARBA00004651"/>
    </source>
</evidence>
<feature type="transmembrane region" description="Helical" evidence="6">
    <location>
        <begin position="120"/>
        <end position="138"/>
    </location>
</feature>
<feature type="transmembrane region" description="Helical" evidence="6">
    <location>
        <begin position="158"/>
        <end position="179"/>
    </location>
</feature>
<feature type="transmembrane region" description="Helical" evidence="6">
    <location>
        <begin position="90"/>
        <end position="113"/>
    </location>
</feature>
<feature type="transmembrane region" description="Helical" evidence="6">
    <location>
        <begin position="292"/>
        <end position="309"/>
    </location>
</feature>
<dbReference type="PANTHER" id="PTHR32196">
    <property type="entry name" value="ABC TRANSPORTER PERMEASE PROTEIN YPHD-RELATED-RELATED"/>
    <property type="match status" value="1"/>
</dbReference>
<dbReference type="InterPro" id="IPR001851">
    <property type="entry name" value="ABC_transp_permease"/>
</dbReference>
<dbReference type="Proteomes" id="UP001652442">
    <property type="component" value="Unassembled WGS sequence"/>
</dbReference>
<evidence type="ECO:0000256" key="3">
    <source>
        <dbReference type="ARBA" id="ARBA00022692"/>
    </source>
</evidence>
<feature type="transmembrane region" description="Helical" evidence="6">
    <location>
        <begin position="206"/>
        <end position="226"/>
    </location>
</feature>
<feature type="transmembrane region" description="Helical" evidence="6">
    <location>
        <begin position="42"/>
        <end position="61"/>
    </location>
</feature>
<reference evidence="7 8" key="1">
    <citation type="journal article" date="2021" name="ISME Commun">
        <title>Automated analysis of genomic sequences facilitates high-throughput and comprehensive description of bacteria.</title>
        <authorList>
            <person name="Hitch T.C.A."/>
        </authorList>
    </citation>
    <scope>NUCLEOTIDE SEQUENCE [LARGE SCALE GENOMIC DNA]</scope>
    <source>
        <strain evidence="7 8">Sanger_109</strain>
    </source>
</reference>
<feature type="transmembrane region" description="Helical" evidence="6">
    <location>
        <begin position="263"/>
        <end position="286"/>
    </location>
</feature>
<evidence type="ECO:0000256" key="5">
    <source>
        <dbReference type="ARBA" id="ARBA00023136"/>
    </source>
</evidence>
<dbReference type="Pfam" id="PF02653">
    <property type="entry name" value="BPD_transp_2"/>
    <property type="match status" value="1"/>
</dbReference>
<evidence type="ECO:0000313" key="8">
    <source>
        <dbReference type="Proteomes" id="UP001652442"/>
    </source>
</evidence>
<dbReference type="EMBL" id="JAOQJQ010000002">
    <property type="protein sequence ID" value="MCU6761704.1"/>
    <property type="molecule type" value="Genomic_DNA"/>
</dbReference>
<comment type="caution">
    <text evidence="7">The sequence shown here is derived from an EMBL/GenBank/DDBJ whole genome shotgun (WGS) entry which is preliminary data.</text>
</comment>
<organism evidence="7 8">
    <name type="scientific">Brotonthovivens ammoniilytica</name>
    <dbReference type="NCBI Taxonomy" id="2981725"/>
    <lineage>
        <taxon>Bacteria</taxon>
        <taxon>Bacillati</taxon>
        <taxon>Bacillota</taxon>
        <taxon>Clostridia</taxon>
        <taxon>Lachnospirales</taxon>
        <taxon>Lachnospiraceae</taxon>
        <taxon>Brotonthovivens</taxon>
    </lineage>
</organism>
<keyword evidence="3 6" id="KW-0812">Transmembrane</keyword>
<comment type="subcellular location">
    <subcellularLocation>
        <location evidence="1">Cell membrane</location>
        <topology evidence="1">Multi-pass membrane protein</topology>
    </subcellularLocation>
</comment>
<keyword evidence="5 6" id="KW-0472">Membrane</keyword>
<evidence type="ECO:0000256" key="2">
    <source>
        <dbReference type="ARBA" id="ARBA00022475"/>
    </source>
</evidence>
<proteinExistence type="predicted"/>